<dbReference type="InterPro" id="IPR009075">
    <property type="entry name" value="AcylCo_DH/oxidase_C"/>
</dbReference>
<comment type="similarity">
    <text evidence="2 10">Belongs to the acyl-CoA dehydrogenase family.</text>
</comment>
<evidence type="ECO:0000313" key="15">
    <source>
        <dbReference type="EMBL" id="AOH87241.1"/>
    </source>
</evidence>
<keyword evidence="4 10" id="KW-0274">FAD</keyword>
<dbReference type="SUPFAM" id="SSF56645">
    <property type="entry name" value="Acyl-CoA dehydrogenase NM domain-like"/>
    <property type="match status" value="1"/>
</dbReference>
<accession>A0A1B3ZIJ3</accession>
<evidence type="ECO:0000256" key="9">
    <source>
        <dbReference type="ARBA" id="ARBA00069043"/>
    </source>
</evidence>
<dbReference type="EMBL" id="CP014169">
    <property type="protein sequence ID" value="AOH87241.1"/>
    <property type="molecule type" value="Genomic_DNA"/>
</dbReference>
<evidence type="ECO:0000256" key="2">
    <source>
        <dbReference type="ARBA" id="ARBA00009347"/>
    </source>
</evidence>
<feature type="domain" description="Acyl-CoA oxidase/dehydrogenase middle" evidence="12">
    <location>
        <begin position="162"/>
        <end position="271"/>
    </location>
</feature>
<keyword evidence="5 10" id="KW-0560">Oxidoreductase</keyword>
<dbReference type="InterPro" id="IPR037069">
    <property type="entry name" value="AcylCoA_DH/ox_N_sf"/>
</dbReference>
<evidence type="ECO:0000256" key="7">
    <source>
        <dbReference type="ARBA" id="ARBA00058683"/>
    </source>
</evidence>
<comment type="function">
    <text evidence="7">Involved in the assimilation of dimethylsulphoniopropionate (DMSP), an important compound in the fixation of carbon in marine phytoplankton, by mediating the conversion of 3-(methylthio)propanoyl-CoA (MMPA-CoA) to 3-(methylthio)acryloyl-CoA (MTA-CoA).</text>
</comment>
<feature type="domain" description="Acyl-CoA dehydrogenase/oxidase C-terminal" evidence="11">
    <location>
        <begin position="282"/>
        <end position="447"/>
    </location>
</feature>
<dbReference type="FunFam" id="2.40.110.10:FF:000031">
    <property type="entry name" value="Acyl-CoA dehydrogenase, putative"/>
    <property type="match status" value="1"/>
</dbReference>
<evidence type="ECO:0000256" key="5">
    <source>
        <dbReference type="ARBA" id="ARBA00023002"/>
    </source>
</evidence>
<evidence type="ECO:0000256" key="1">
    <source>
        <dbReference type="ARBA" id="ARBA00001974"/>
    </source>
</evidence>
<dbReference type="Pfam" id="PF02771">
    <property type="entry name" value="Acyl-CoA_dh_N"/>
    <property type="match status" value="1"/>
</dbReference>
<dbReference type="InterPro" id="IPR052166">
    <property type="entry name" value="Diverse_Acyl-CoA_DH"/>
</dbReference>
<dbReference type="PANTHER" id="PTHR42803">
    <property type="entry name" value="ACYL-COA DEHYDROGENASE"/>
    <property type="match status" value="1"/>
</dbReference>
<reference evidence="15 16" key="1">
    <citation type="submission" date="2016-01" db="EMBL/GenBank/DDBJ databases">
        <title>Complete genome and mega plasmid sequence of Sphingomonas panacis DCY99 elicits systemic resistance in rice to Xanthomonas oryzae.</title>
        <authorList>
            <person name="Kim Y.J."/>
            <person name="Yang D.C."/>
            <person name="Sing P."/>
        </authorList>
    </citation>
    <scope>NUCLEOTIDE SEQUENCE [LARGE SCALE GENOMIC DNA]</scope>
    <source>
        <strain evidence="15 16">DCY99</strain>
        <plasmid evidence="16">Plasmid</plasmid>
    </source>
</reference>
<dbReference type="GO" id="GO:0016627">
    <property type="term" value="F:oxidoreductase activity, acting on the CH-CH group of donors"/>
    <property type="evidence" value="ECO:0007669"/>
    <property type="project" value="InterPro"/>
</dbReference>
<dbReference type="Pfam" id="PF12806">
    <property type="entry name" value="Acyl-CoA_dh_C"/>
    <property type="match status" value="1"/>
</dbReference>
<dbReference type="InterPro" id="IPR036250">
    <property type="entry name" value="AcylCo_DH-like_C"/>
</dbReference>
<dbReference type="Pfam" id="PF02770">
    <property type="entry name" value="Acyl-CoA_dh_M"/>
    <property type="match status" value="1"/>
</dbReference>
<dbReference type="AlphaFoldDB" id="A0A1B3ZIJ3"/>
<comment type="catalytic activity">
    <reaction evidence="6">
        <text>3-(methylsulfanyl)propanoyl-CoA + oxidized [electron-transfer flavoprotein] + H(+) = 3-(methylsulfanyl)acryloyl-CoA + reduced [electron-transfer flavoprotein]</text>
        <dbReference type="Rhea" id="RHEA:52612"/>
        <dbReference type="Rhea" id="RHEA-COMP:10685"/>
        <dbReference type="Rhea" id="RHEA-COMP:10686"/>
        <dbReference type="ChEBI" id="CHEBI:15378"/>
        <dbReference type="ChEBI" id="CHEBI:57692"/>
        <dbReference type="ChEBI" id="CHEBI:58307"/>
        <dbReference type="ChEBI" id="CHEBI:82815"/>
        <dbReference type="ChEBI" id="CHEBI:84994"/>
        <dbReference type="EC" id="1.3.99.41"/>
    </reaction>
    <physiologicalReaction direction="left-to-right" evidence="6">
        <dbReference type="Rhea" id="RHEA:52613"/>
    </physiologicalReaction>
</comment>
<dbReference type="Gene3D" id="1.20.140.10">
    <property type="entry name" value="Butyryl-CoA Dehydrogenase, subunit A, domain 3"/>
    <property type="match status" value="1"/>
</dbReference>
<dbReference type="InterPro" id="IPR006091">
    <property type="entry name" value="Acyl-CoA_Oxase/DH_mid-dom"/>
</dbReference>
<dbReference type="InterPro" id="IPR046373">
    <property type="entry name" value="Acyl-CoA_Oxase/DH_mid-dom_sf"/>
</dbReference>
<evidence type="ECO:0000313" key="16">
    <source>
        <dbReference type="Proteomes" id="UP000094256"/>
    </source>
</evidence>
<protein>
    <recommendedName>
        <fullName evidence="9">3-methylmercaptopropionyl-CoA dehydrogenase</fullName>
        <ecNumber evidence="8">1.3.99.41</ecNumber>
    </recommendedName>
</protein>
<evidence type="ECO:0000256" key="6">
    <source>
        <dbReference type="ARBA" id="ARBA00051388"/>
    </source>
</evidence>
<proteinExistence type="inferred from homology"/>
<dbReference type="Pfam" id="PF00441">
    <property type="entry name" value="Acyl-CoA_dh_1"/>
    <property type="match status" value="1"/>
</dbReference>
<geneLocation type="plasmid" evidence="16"/>
<evidence type="ECO:0000256" key="3">
    <source>
        <dbReference type="ARBA" id="ARBA00022630"/>
    </source>
</evidence>
<dbReference type="EC" id="1.3.99.41" evidence="8"/>
<keyword evidence="3 10" id="KW-0285">Flavoprotein</keyword>
<dbReference type="KEGG" id="span:AWL63_24095"/>
<feature type="domain" description="Acetyl-CoA dehydrogenase-like C-terminal" evidence="14">
    <location>
        <begin position="464"/>
        <end position="584"/>
    </location>
</feature>
<dbReference type="InterPro" id="IPR025878">
    <property type="entry name" value="Acyl-CoA_dh-like_C_dom"/>
</dbReference>
<comment type="cofactor">
    <cofactor evidence="1 10">
        <name>FAD</name>
        <dbReference type="ChEBI" id="CHEBI:57692"/>
    </cofactor>
</comment>
<evidence type="ECO:0000256" key="10">
    <source>
        <dbReference type="RuleBase" id="RU362125"/>
    </source>
</evidence>
<dbReference type="PANTHER" id="PTHR42803:SF1">
    <property type="entry name" value="BROAD-SPECIFICITY LINEAR ACYL-COA DEHYDROGENASE FADE5"/>
    <property type="match status" value="1"/>
</dbReference>
<evidence type="ECO:0000256" key="4">
    <source>
        <dbReference type="ARBA" id="ARBA00022827"/>
    </source>
</evidence>
<dbReference type="OrthoDB" id="9807883at2"/>
<dbReference type="Proteomes" id="UP000094256">
    <property type="component" value="Plasmid unnamed"/>
</dbReference>
<evidence type="ECO:0000259" key="13">
    <source>
        <dbReference type="Pfam" id="PF02771"/>
    </source>
</evidence>
<gene>
    <name evidence="15" type="ORF">AWL63_24095</name>
</gene>
<dbReference type="GO" id="GO:0050660">
    <property type="term" value="F:flavin adenine dinucleotide binding"/>
    <property type="evidence" value="ECO:0007669"/>
    <property type="project" value="InterPro"/>
</dbReference>
<evidence type="ECO:0000259" key="12">
    <source>
        <dbReference type="Pfam" id="PF02770"/>
    </source>
</evidence>
<dbReference type="InterPro" id="IPR013786">
    <property type="entry name" value="AcylCoA_DH/ox_N"/>
</dbReference>
<organism evidence="15 16">
    <name type="scientific">Sphingomonas panacis</name>
    <dbReference type="NCBI Taxonomy" id="1560345"/>
    <lineage>
        <taxon>Bacteria</taxon>
        <taxon>Pseudomonadati</taxon>
        <taxon>Pseudomonadota</taxon>
        <taxon>Alphaproteobacteria</taxon>
        <taxon>Sphingomonadales</taxon>
        <taxon>Sphingomonadaceae</taxon>
        <taxon>Sphingomonas</taxon>
    </lineage>
</organism>
<keyword evidence="16" id="KW-1185">Reference proteome</keyword>
<dbReference type="Gene3D" id="2.40.110.10">
    <property type="entry name" value="Butyryl-CoA Dehydrogenase, subunit A, domain 2"/>
    <property type="match status" value="1"/>
</dbReference>
<keyword evidence="15" id="KW-0614">Plasmid</keyword>
<feature type="domain" description="Acyl-CoA dehydrogenase/oxidase N-terminal" evidence="13">
    <location>
        <begin position="48"/>
        <end position="158"/>
    </location>
</feature>
<evidence type="ECO:0000259" key="11">
    <source>
        <dbReference type="Pfam" id="PF00441"/>
    </source>
</evidence>
<dbReference type="RefSeq" id="WP_069207804.1">
    <property type="nucleotide sequence ID" value="NZ_CP014169.1"/>
</dbReference>
<dbReference type="SUPFAM" id="SSF47203">
    <property type="entry name" value="Acyl-CoA dehydrogenase C-terminal domain-like"/>
    <property type="match status" value="1"/>
</dbReference>
<dbReference type="InterPro" id="IPR009100">
    <property type="entry name" value="AcylCoA_DH/oxidase_NM_dom_sf"/>
</dbReference>
<dbReference type="Gene3D" id="1.10.540.10">
    <property type="entry name" value="Acyl-CoA dehydrogenase/oxidase, N-terminal domain"/>
    <property type="match status" value="1"/>
</dbReference>
<name>A0A1B3ZIJ3_9SPHN</name>
<evidence type="ECO:0000259" key="14">
    <source>
        <dbReference type="Pfam" id="PF12806"/>
    </source>
</evidence>
<evidence type="ECO:0000256" key="8">
    <source>
        <dbReference type="ARBA" id="ARBA00066694"/>
    </source>
</evidence>
<sequence>MAAYVPPIEDITFLLGDVFDFDAVVRVLPGFEDIDTALATSILEEGGKFCAEVLEPLNRPGDEEGCRLENGQAITPAGTIDAYSAFVAAGWPGLSGDAKYGGQGLPRVLQILLDEMIASANLSFGLFPGLTRGAVEAIGHHASDALKATYLPKMISGEWTGAMALTESSAGTDLGLLSTRAQPVGDGSYAITGTKIFISSGDHDLGGNIVHLVLARLPDAPKGVKGISLFLSPKFLVNKDGSLGSRNGMSVGSLEHKMGIHAQPTCVMNYDGAIGWLVGEPGRGLNAMFTMMNAERLFVGIQGLAIGEAANQKAVAYARERLQGRSADGARGPVPIIEHADVRKMLMTGRALTDAGRALAVWTALQMDVAARHPDAETRRVADGFVALLTPVVKAAFTDFGFETAVMSQQVFGGHGYIREWGMEQYVRDARITQIYEGTNGVQAMDLVGRKVPIENGGLVKRFFAMIAHDLQAAAGDANLGEAVNATSEALIRLEGLTDYMLAKGTDLEEAGAAATDYLRSLALVTYGWLSVRMAVKAAAKANAVPGLTQRKTALARFFAARLLPQTIALDAAIRAGAADVVGLESELL</sequence>